<protein>
    <submittedName>
        <fullName evidence="1">Uncharacterized protein</fullName>
    </submittedName>
</protein>
<gene>
    <name evidence="1" type="ORF">E2C01_038767</name>
</gene>
<comment type="caution">
    <text evidence="1">The sequence shown here is derived from an EMBL/GenBank/DDBJ whole genome shotgun (WGS) entry which is preliminary data.</text>
</comment>
<dbReference type="Proteomes" id="UP000324222">
    <property type="component" value="Unassembled WGS sequence"/>
</dbReference>
<dbReference type="EMBL" id="VSRR010006562">
    <property type="protein sequence ID" value="MPC45083.1"/>
    <property type="molecule type" value="Genomic_DNA"/>
</dbReference>
<accession>A0A5B7FIX2</accession>
<evidence type="ECO:0000313" key="2">
    <source>
        <dbReference type="Proteomes" id="UP000324222"/>
    </source>
</evidence>
<reference evidence="1 2" key="1">
    <citation type="submission" date="2019-05" db="EMBL/GenBank/DDBJ databases">
        <title>Another draft genome of Portunus trituberculatus and its Hox gene families provides insights of decapod evolution.</title>
        <authorList>
            <person name="Jeong J.-H."/>
            <person name="Song I."/>
            <person name="Kim S."/>
            <person name="Choi T."/>
            <person name="Kim D."/>
            <person name="Ryu S."/>
            <person name="Kim W."/>
        </authorList>
    </citation>
    <scope>NUCLEOTIDE SEQUENCE [LARGE SCALE GENOMIC DNA]</scope>
    <source>
        <tissue evidence="1">Muscle</tissue>
    </source>
</reference>
<evidence type="ECO:0000313" key="1">
    <source>
        <dbReference type="EMBL" id="MPC45083.1"/>
    </source>
</evidence>
<name>A0A5B7FIX2_PORTR</name>
<proteinExistence type="predicted"/>
<dbReference type="AlphaFoldDB" id="A0A5B7FIX2"/>
<keyword evidence="2" id="KW-1185">Reference proteome</keyword>
<organism evidence="1 2">
    <name type="scientific">Portunus trituberculatus</name>
    <name type="common">Swimming crab</name>
    <name type="synonym">Neptunus trituberculatus</name>
    <dbReference type="NCBI Taxonomy" id="210409"/>
    <lineage>
        <taxon>Eukaryota</taxon>
        <taxon>Metazoa</taxon>
        <taxon>Ecdysozoa</taxon>
        <taxon>Arthropoda</taxon>
        <taxon>Crustacea</taxon>
        <taxon>Multicrustacea</taxon>
        <taxon>Malacostraca</taxon>
        <taxon>Eumalacostraca</taxon>
        <taxon>Eucarida</taxon>
        <taxon>Decapoda</taxon>
        <taxon>Pleocyemata</taxon>
        <taxon>Brachyura</taxon>
        <taxon>Eubrachyura</taxon>
        <taxon>Portunoidea</taxon>
        <taxon>Portunidae</taxon>
        <taxon>Portuninae</taxon>
        <taxon>Portunus</taxon>
    </lineage>
</organism>
<sequence length="75" mass="8095">MSTVTAAVTGTARSELLAWQMKDWCRWCRCREGIVSVLMTSLEASLTSPRTSLCPAHHVSFGGGRPVGEGKGKED</sequence>